<evidence type="ECO:0000313" key="2">
    <source>
        <dbReference type="EMBL" id="SDM16087.1"/>
    </source>
</evidence>
<dbReference type="AlphaFoldDB" id="A0A1G9QZS2"/>
<dbReference type="SUPFAM" id="SSF46785">
    <property type="entry name" value="Winged helix' DNA-binding domain"/>
    <property type="match status" value="1"/>
</dbReference>
<accession>A0A1G9QZS2</accession>
<gene>
    <name evidence="2" type="ORF">SAMN04487949_1092</name>
</gene>
<dbReference type="Proteomes" id="UP000199451">
    <property type="component" value="Unassembled WGS sequence"/>
</dbReference>
<proteinExistence type="predicted"/>
<dbReference type="Gene3D" id="1.10.10.10">
    <property type="entry name" value="Winged helix-like DNA-binding domain superfamily/Winged helix DNA-binding domain"/>
    <property type="match status" value="1"/>
</dbReference>
<keyword evidence="3" id="KW-1185">Reference proteome</keyword>
<reference evidence="3" key="1">
    <citation type="submission" date="2016-10" db="EMBL/GenBank/DDBJ databases">
        <authorList>
            <person name="Varghese N."/>
            <person name="Submissions S."/>
        </authorList>
    </citation>
    <scope>NUCLEOTIDE SEQUENCE [LARGE SCALE GENOMIC DNA]</scope>
    <source>
        <strain evidence="3">CGMCC 1.10119</strain>
    </source>
</reference>
<dbReference type="EMBL" id="FNHL01000001">
    <property type="protein sequence ID" value="SDM16087.1"/>
    <property type="molecule type" value="Genomic_DNA"/>
</dbReference>
<dbReference type="InterPro" id="IPR036388">
    <property type="entry name" value="WH-like_DNA-bd_sf"/>
</dbReference>
<dbReference type="GO" id="GO:0003700">
    <property type="term" value="F:DNA-binding transcription factor activity"/>
    <property type="evidence" value="ECO:0007669"/>
    <property type="project" value="TreeGrafter"/>
</dbReference>
<protein>
    <recommendedName>
        <fullName evidence="1">Winged helix-turn-helix transcription repressor HrcA DNA-binding domain-containing protein</fullName>
    </recommendedName>
</protein>
<sequence>MRPPQTAVHVDGDTPRRQQTMNLTSRDVGLLGALLDNYGERDYPVSGAELAERTDQHRSNVSQQMGTLKALGLVEAVPGAKGGYSPTAKAYEELDDQRLDTDASLTVTREHDRVESVVERVRFTDVNRPDRCTAVVHVRGQTARLDVGDPVIVGPTPCARLAVTGVVSAVDADGDGTELRVDVSRLEAPLD</sequence>
<dbReference type="STRING" id="660521.SAMN04487949_1092"/>
<dbReference type="PANTHER" id="PTHR33221:SF15">
    <property type="entry name" value="HTH-TYPE TRANSCRIPTIONAL REGULATOR YWGB-RELATED"/>
    <property type="match status" value="1"/>
</dbReference>
<dbReference type="InterPro" id="IPR005104">
    <property type="entry name" value="WHTH_HrcA_DNA-bd"/>
</dbReference>
<dbReference type="GO" id="GO:0005829">
    <property type="term" value="C:cytosol"/>
    <property type="evidence" value="ECO:0007669"/>
    <property type="project" value="TreeGrafter"/>
</dbReference>
<name>A0A1G9QZS2_9EURY</name>
<dbReference type="GO" id="GO:0003677">
    <property type="term" value="F:DNA binding"/>
    <property type="evidence" value="ECO:0007669"/>
    <property type="project" value="InterPro"/>
</dbReference>
<evidence type="ECO:0000259" key="1">
    <source>
        <dbReference type="Pfam" id="PF03444"/>
    </source>
</evidence>
<dbReference type="InterPro" id="IPR036390">
    <property type="entry name" value="WH_DNA-bd_sf"/>
</dbReference>
<dbReference type="PANTHER" id="PTHR33221">
    <property type="entry name" value="WINGED HELIX-TURN-HELIX TRANSCRIPTIONAL REGULATOR, RRF2 FAMILY"/>
    <property type="match status" value="1"/>
</dbReference>
<feature type="domain" description="Winged helix-turn-helix transcription repressor HrcA DNA-binding" evidence="1">
    <location>
        <begin position="23"/>
        <end position="98"/>
    </location>
</feature>
<dbReference type="InterPro" id="IPR000944">
    <property type="entry name" value="Tscrpt_reg_Rrf2"/>
</dbReference>
<dbReference type="Pfam" id="PF03444">
    <property type="entry name" value="WHD_HrcA"/>
    <property type="match status" value="1"/>
</dbReference>
<organism evidence="2 3">
    <name type="scientific">Halogranum gelatinilyticum</name>
    <dbReference type="NCBI Taxonomy" id="660521"/>
    <lineage>
        <taxon>Archaea</taxon>
        <taxon>Methanobacteriati</taxon>
        <taxon>Methanobacteriota</taxon>
        <taxon>Stenosarchaea group</taxon>
        <taxon>Halobacteria</taxon>
        <taxon>Halobacteriales</taxon>
        <taxon>Haloferacaceae</taxon>
    </lineage>
</organism>
<evidence type="ECO:0000313" key="3">
    <source>
        <dbReference type="Proteomes" id="UP000199451"/>
    </source>
</evidence>